<name>A0A9W9PJE0_9EURO</name>
<evidence type="ECO:0000313" key="2">
    <source>
        <dbReference type="Proteomes" id="UP001150941"/>
    </source>
</evidence>
<organism evidence="1 2">
    <name type="scientific">Penicillium chermesinum</name>
    <dbReference type="NCBI Taxonomy" id="63820"/>
    <lineage>
        <taxon>Eukaryota</taxon>
        <taxon>Fungi</taxon>
        <taxon>Dikarya</taxon>
        <taxon>Ascomycota</taxon>
        <taxon>Pezizomycotina</taxon>
        <taxon>Eurotiomycetes</taxon>
        <taxon>Eurotiomycetidae</taxon>
        <taxon>Eurotiales</taxon>
        <taxon>Aspergillaceae</taxon>
        <taxon>Penicillium</taxon>
    </lineage>
</organism>
<dbReference type="AlphaFoldDB" id="A0A9W9PJE0"/>
<evidence type="ECO:0000313" key="1">
    <source>
        <dbReference type="EMBL" id="KAJ5247880.1"/>
    </source>
</evidence>
<gene>
    <name evidence="1" type="ORF">N7468_002863</name>
</gene>
<proteinExistence type="predicted"/>
<reference evidence="1" key="2">
    <citation type="journal article" date="2023" name="IMA Fungus">
        <title>Comparative genomic study of the Penicillium genus elucidates a diverse pangenome and 15 lateral gene transfer events.</title>
        <authorList>
            <person name="Petersen C."/>
            <person name="Sorensen T."/>
            <person name="Nielsen M.R."/>
            <person name="Sondergaard T.E."/>
            <person name="Sorensen J.L."/>
            <person name="Fitzpatrick D.A."/>
            <person name="Frisvad J.C."/>
            <person name="Nielsen K.L."/>
        </authorList>
    </citation>
    <scope>NUCLEOTIDE SEQUENCE</scope>
    <source>
        <strain evidence="1">IBT 19713</strain>
    </source>
</reference>
<reference evidence="1" key="1">
    <citation type="submission" date="2022-11" db="EMBL/GenBank/DDBJ databases">
        <authorList>
            <person name="Petersen C."/>
        </authorList>
    </citation>
    <scope>NUCLEOTIDE SEQUENCE</scope>
    <source>
        <strain evidence="1">IBT 19713</strain>
    </source>
</reference>
<protein>
    <submittedName>
        <fullName evidence="1">Uncharacterized protein</fullName>
    </submittedName>
</protein>
<keyword evidence="2" id="KW-1185">Reference proteome</keyword>
<dbReference type="RefSeq" id="XP_058335301.1">
    <property type="nucleotide sequence ID" value="XM_058472160.1"/>
</dbReference>
<dbReference type="Proteomes" id="UP001150941">
    <property type="component" value="Unassembled WGS sequence"/>
</dbReference>
<sequence length="114" mass="13139">MVEGLGFYLLPNDTEHEIEFFDKADPRSKPPLNRGQIKRRLSYFNFNTGTNLRHYPKLYAQYALRFSHAPNNVFEHTFVVSESEGTIETVISISCDSRNVVLGIKVCIRERSIS</sequence>
<dbReference type="EMBL" id="JAPQKS010000002">
    <property type="protein sequence ID" value="KAJ5247880.1"/>
    <property type="molecule type" value="Genomic_DNA"/>
</dbReference>
<accession>A0A9W9PJE0</accession>
<dbReference type="GeneID" id="83199463"/>
<comment type="caution">
    <text evidence="1">The sequence shown here is derived from an EMBL/GenBank/DDBJ whole genome shotgun (WGS) entry which is preliminary data.</text>
</comment>